<evidence type="ECO:0000313" key="2">
    <source>
        <dbReference type="EMBL" id="TVY50112.1"/>
    </source>
</evidence>
<keyword evidence="3" id="KW-1185">Reference proteome</keyword>
<sequence>MASSKRNSYASNTSSPVNTINSIMQRQPPMVDMEEEKKTFASGEDGVLLKRSNDEGNGTNRESGGPTRDDVGLMGFG</sequence>
<comment type="caution">
    <text evidence="2">The sequence shown here is derived from an EMBL/GenBank/DDBJ whole genome shotgun (WGS) entry which is preliminary data.</text>
</comment>
<feature type="compositionally biased region" description="Polar residues" evidence="1">
    <location>
        <begin position="1"/>
        <end position="25"/>
    </location>
</feature>
<evidence type="ECO:0000256" key="1">
    <source>
        <dbReference type="SAM" id="MobiDB-lite"/>
    </source>
</evidence>
<gene>
    <name evidence="2" type="ORF">LOCC1_G000064</name>
</gene>
<dbReference type="Proteomes" id="UP000443090">
    <property type="component" value="Unassembled WGS sequence"/>
</dbReference>
<feature type="region of interest" description="Disordered" evidence="1">
    <location>
        <begin position="1"/>
        <end position="77"/>
    </location>
</feature>
<dbReference type="OrthoDB" id="5206390at2759"/>
<name>A0A8H8S8H9_9HELO</name>
<protein>
    <submittedName>
        <fullName evidence="2">Uncharacterized protein</fullName>
    </submittedName>
</protein>
<dbReference type="EMBL" id="QGMI01000001">
    <property type="protein sequence ID" value="TVY50112.1"/>
    <property type="molecule type" value="Genomic_DNA"/>
</dbReference>
<dbReference type="AlphaFoldDB" id="A0A8H8S8H9"/>
<proteinExistence type="predicted"/>
<evidence type="ECO:0000313" key="3">
    <source>
        <dbReference type="Proteomes" id="UP000443090"/>
    </source>
</evidence>
<organism evidence="2 3">
    <name type="scientific">Lachnellula occidentalis</name>
    <dbReference type="NCBI Taxonomy" id="215460"/>
    <lineage>
        <taxon>Eukaryota</taxon>
        <taxon>Fungi</taxon>
        <taxon>Dikarya</taxon>
        <taxon>Ascomycota</taxon>
        <taxon>Pezizomycotina</taxon>
        <taxon>Leotiomycetes</taxon>
        <taxon>Helotiales</taxon>
        <taxon>Lachnaceae</taxon>
        <taxon>Lachnellula</taxon>
    </lineage>
</organism>
<reference evidence="2 3" key="1">
    <citation type="submission" date="2018-05" db="EMBL/GenBank/DDBJ databases">
        <title>Genome sequencing and assembly of the regulated plant pathogen Lachnellula willkommii and related sister species for the development of diagnostic species identification markers.</title>
        <authorList>
            <person name="Giroux E."/>
            <person name="Bilodeau G."/>
        </authorList>
    </citation>
    <scope>NUCLEOTIDE SEQUENCE [LARGE SCALE GENOMIC DNA]</scope>
    <source>
        <strain evidence="2 3">CBS 160.35</strain>
    </source>
</reference>
<accession>A0A8H8S8H9</accession>